<proteinExistence type="predicted"/>
<sequence>MRFGLSTGFFASLLACVLSFPIQAASQRIVSLAPFLTDMVLLLDAGDQLVGVLDDGQLKPELAQVPRIGAYQTLSAESIVAQRPDLVLAWTSGNPPELLQRLRSWGIQVAEFDPQSLADIATATETMGGLLDKPDRATQILSAYQQQLLALEPPVGQAVQRVFIQLWDNPMYTVAGGQLVSDALQHCGAQNVFAELPGLAPQVGREGVLAANPDVIIALADQTVSAQPWLDDWRRFPELKAVATNRLYTLASDQLVRPTPEVVQGVAALCALVTPQH</sequence>
<accession>A0A0F9SXG0</accession>
<dbReference type="PROSITE" id="PS50983">
    <property type="entry name" value="FE_B12_PBP"/>
    <property type="match status" value="1"/>
</dbReference>
<dbReference type="InterPro" id="IPR054828">
    <property type="entry name" value="Vit_B12_bind_prot"/>
</dbReference>
<reference evidence="3" key="1">
    <citation type="journal article" date="2015" name="Nature">
        <title>Complex archaea that bridge the gap between prokaryotes and eukaryotes.</title>
        <authorList>
            <person name="Spang A."/>
            <person name="Saw J.H."/>
            <person name="Jorgensen S.L."/>
            <person name="Zaremba-Niedzwiedzka K."/>
            <person name="Martijn J."/>
            <person name="Lind A.E."/>
            <person name="van Eijk R."/>
            <person name="Schleper C."/>
            <person name="Guy L."/>
            <person name="Ettema T.J."/>
        </authorList>
    </citation>
    <scope>NUCLEOTIDE SEQUENCE</scope>
</reference>
<dbReference type="NCBIfam" id="NF038402">
    <property type="entry name" value="TroA_like"/>
    <property type="match status" value="1"/>
</dbReference>
<name>A0A0F9SXG0_9ZZZZ</name>
<comment type="caution">
    <text evidence="3">The sequence shown here is derived from an EMBL/GenBank/DDBJ whole genome shotgun (WGS) entry which is preliminary data.</text>
</comment>
<dbReference type="Gene3D" id="3.40.50.1980">
    <property type="entry name" value="Nitrogenase molybdenum iron protein domain"/>
    <property type="match status" value="2"/>
</dbReference>
<evidence type="ECO:0000256" key="1">
    <source>
        <dbReference type="ARBA" id="ARBA00022729"/>
    </source>
</evidence>
<evidence type="ECO:0000313" key="3">
    <source>
        <dbReference type="EMBL" id="KKN71624.1"/>
    </source>
</evidence>
<dbReference type="InterPro" id="IPR050902">
    <property type="entry name" value="ABC_Transporter_SBP"/>
</dbReference>
<feature type="domain" description="Fe/B12 periplasmic-binding" evidence="2">
    <location>
        <begin position="28"/>
        <end position="277"/>
    </location>
</feature>
<dbReference type="PANTHER" id="PTHR30535:SF34">
    <property type="entry name" value="MOLYBDATE-BINDING PROTEIN MOLA"/>
    <property type="match status" value="1"/>
</dbReference>
<dbReference type="InterPro" id="IPR002491">
    <property type="entry name" value="ABC_transptr_periplasmic_BD"/>
</dbReference>
<dbReference type="EMBL" id="LAZR01000380">
    <property type="protein sequence ID" value="KKN71624.1"/>
    <property type="molecule type" value="Genomic_DNA"/>
</dbReference>
<dbReference type="SUPFAM" id="SSF53807">
    <property type="entry name" value="Helical backbone' metal receptor"/>
    <property type="match status" value="1"/>
</dbReference>
<gene>
    <name evidence="3" type="ORF">LCGC14_0419380</name>
</gene>
<dbReference type="CDD" id="cd01144">
    <property type="entry name" value="BtuF"/>
    <property type="match status" value="1"/>
</dbReference>
<evidence type="ECO:0000259" key="2">
    <source>
        <dbReference type="PROSITE" id="PS50983"/>
    </source>
</evidence>
<dbReference type="AlphaFoldDB" id="A0A0F9SXG0"/>
<protein>
    <recommendedName>
        <fullName evidence="2">Fe/B12 periplasmic-binding domain-containing protein</fullName>
    </recommendedName>
</protein>
<dbReference type="PROSITE" id="PS51257">
    <property type="entry name" value="PROKAR_LIPOPROTEIN"/>
    <property type="match status" value="1"/>
</dbReference>
<organism evidence="3">
    <name type="scientific">marine sediment metagenome</name>
    <dbReference type="NCBI Taxonomy" id="412755"/>
    <lineage>
        <taxon>unclassified sequences</taxon>
        <taxon>metagenomes</taxon>
        <taxon>ecological metagenomes</taxon>
    </lineage>
</organism>
<dbReference type="Pfam" id="PF01497">
    <property type="entry name" value="Peripla_BP_2"/>
    <property type="match status" value="1"/>
</dbReference>
<keyword evidence="1" id="KW-0732">Signal</keyword>
<dbReference type="PANTHER" id="PTHR30535">
    <property type="entry name" value="VITAMIN B12-BINDING PROTEIN"/>
    <property type="match status" value="1"/>
</dbReference>
<dbReference type="GO" id="GO:0071281">
    <property type="term" value="P:cellular response to iron ion"/>
    <property type="evidence" value="ECO:0007669"/>
    <property type="project" value="TreeGrafter"/>
</dbReference>